<dbReference type="Gene3D" id="2.30.30.380">
    <property type="entry name" value="Zn-finger domain of Sec23/24"/>
    <property type="match status" value="1"/>
</dbReference>
<keyword evidence="2" id="KW-0479">Metal-binding</keyword>
<dbReference type="AlphaFoldDB" id="A0A8T2RUB0"/>
<comment type="subcellular location">
    <subcellularLocation>
        <location evidence="1">Membrane</location>
    </subcellularLocation>
</comment>
<dbReference type="OrthoDB" id="9984778at2759"/>
<dbReference type="InterPro" id="IPR036443">
    <property type="entry name" value="Znf_RanBP2_sf"/>
</dbReference>
<evidence type="ECO:0000256" key="6">
    <source>
        <dbReference type="PROSITE-ProRule" id="PRU00322"/>
    </source>
</evidence>
<keyword evidence="3 6" id="KW-0863">Zinc-finger</keyword>
<gene>
    <name evidence="9" type="ORF">KP509_25G074800</name>
</gene>
<evidence type="ECO:0000259" key="7">
    <source>
        <dbReference type="PROSITE" id="PS50089"/>
    </source>
</evidence>
<dbReference type="Pfam" id="PF13639">
    <property type="entry name" value="zf-RING_2"/>
    <property type="match status" value="1"/>
</dbReference>
<comment type="caution">
    <text evidence="9">The sequence shown here is derived from an EMBL/GenBank/DDBJ whole genome shotgun (WGS) entry which is preliminary data.</text>
</comment>
<dbReference type="OMA" id="HMISKDM"/>
<organism evidence="9 10">
    <name type="scientific">Ceratopteris richardii</name>
    <name type="common">Triangle waterfern</name>
    <dbReference type="NCBI Taxonomy" id="49495"/>
    <lineage>
        <taxon>Eukaryota</taxon>
        <taxon>Viridiplantae</taxon>
        <taxon>Streptophyta</taxon>
        <taxon>Embryophyta</taxon>
        <taxon>Tracheophyta</taxon>
        <taxon>Polypodiopsida</taxon>
        <taxon>Polypodiidae</taxon>
        <taxon>Polypodiales</taxon>
        <taxon>Pteridineae</taxon>
        <taxon>Pteridaceae</taxon>
        <taxon>Parkerioideae</taxon>
        <taxon>Ceratopteris</taxon>
    </lineage>
</organism>
<dbReference type="Gene3D" id="3.30.40.10">
    <property type="entry name" value="Zinc/RING finger domain, C3HC4 (zinc finger)"/>
    <property type="match status" value="1"/>
</dbReference>
<dbReference type="PANTHER" id="PTHR46151">
    <property type="entry name" value="NEP1-INTERACTING PROTEIN-LIKE 2"/>
    <property type="match status" value="1"/>
</dbReference>
<dbReference type="GO" id="GO:0016020">
    <property type="term" value="C:membrane"/>
    <property type="evidence" value="ECO:0007669"/>
    <property type="project" value="UniProtKB-SubCell"/>
</dbReference>
<dbReference type="SMART" id="SM00184">
    <property type="entry name" value="RING"/>
    <property type="match status" value="1"/>
</dbReference>
<evidence type="ECO:0000313" key="10">
    <source>
        <dbReference type="Proteomes" id="UP000825935"/>
    </source>
</evidence>
<proteinExistence type="predicted"/>
<dbReference type="EMBL" id="CM035430">
    <property type="protein sequence ID" value="KAH7299145.1"/>
    <property type="molecule type" value="Genomic_DNA"/>
</dbReference>
<evidence type="ECO:0000256" key="3">
    <source>
        <dbReference type="ARBA" id="ARBA00022771"/>
    </source>
</evidence>
<dbReference type="SMART" id="SM00547">
    <property type="entry name" value="ZnF_RBZ"/>
    <property type="match status" value="1"/>
</dbReference>
<keyword evidence="10" id="KW-1185">Reference proteome</keyword>
<dbReference type="InterPro" id="IPR013083">
    <property type="entry name" value="Znf_RING/FYVE/PHD"/>
</dbReference>
<keyword evidence="5" id="KW-0472">Membrane</keyword>
<evidence type="ECO:0008006" key="11">
    <source>
        <dbReference type="Google" id="ProtNLM"/>
    </source>
</evidence>
<evidence type="ECO:0000256" key="1">
    <source>
        <dbReference type="ARBA" id="ARBA00004370"/>
    </source>
</evidence>
<evidence type="ECO:0000256" key="4">
    <source>
        <dbReference type="ARBA" id="ARBA00022833"/>
    </source>
</evidence>
<dbReference type="GO" id="GO:0008270">
    <property type="term" value="F:zinc ion binding"/>
    <property type="evidence" value="ECO:0007669"/>
    <property type="project" value="UniProtKB-KW"/>
</dbReference>
<dbReference type="SUPFAM" id="SSF90209">
    <property type="entry name" value="Ran binding protein zinc finger-like"/>
    <property type="match status" value="1"/>
</dbReference>
<dbReference type="PROSITE" id="PS50199">
    <property type="entry name" value="ZF_RANBP2_2"/>
    <property type="match status" value="1"/>
</dbReference>
<reference evidence="9" key="1">
    <citation type="submission" date="2021-08" db="EMBL/GenBank/DDBJ databases">
        <title>WGS assembly of Ceratopteris richardii.</title>
        <authorList>
            <person name="Marchant D.B."/>
            <person name="Chen G."/>
            <person name="Jenkins J."/>
            <person name="Shu S."/>
            <person name="Leebens-Mack J."/>
            <person name="Grimwood J."/>
            <person name="Schmutz J."/>
            <person name="Soltis P."/>
            <person name="Soltis D."/>
            <person name="Chen Z.-H."/>
        </authorList>
    </citation>
    <scope>NUCLEOTIDE SEQUENCE</scope>
    <source>
        <strain evidence="9">Whitten #5841</strain>
        <tissue evidence="9">Leaf</tissue>
    </source>
</reference>
<dbReference type="InterPro" id="IPR001841">
    <property type="entry name" value="Znf_RING"/>
</dbReference>
<dbReference type="InterPro" id="IPR001876">
    <property type="entry name" value="Znf_RanBP2"/>
</dbReference>
<evidence type="ECO:0000313" key="9">
    <source>
        <dbReference type="EMBL" id="KAH7299145.1"/>
    </source>
</evidence>
<dbReference type="Proteomes" id="UP000825935">
    <property type="component" value="Chromosome 25"/>
</dbReference>
<sequence length="277" mass="29883">MEDIEWICGACTYLNEGSDSVCAMCSTDRASTRHFPFFSPQTATFTARTLRSFASGNGNLRFHLSFCSVPRILAGALSGALTGMFAVVGAFTGAVTGALAGRATDSGLLRGAGLGAVAGAVLSVEVLEASRAYWHSGRSGSHHATSVAEFIEDLLNGRFMHDQVAPAMLSANRWQVNIAEMSYEDLYEMFGPGEGAMKGASEACLEKLPWHIVTKDNKLDACGDTICCTICLQELLQGETARCLPLCNHAFHMSCVDKWLVRHGSCPVCRRDIQWRT</sequence>
<evidence type="ECO:0000256" key="2">
    <source>
        <dbReference type="ARBA" id="ARBA00022723"/>
    </source>
</evidence>
<feature type="domain" description="RING-type" evidence="7">
    <location>
        <begin position="228"/>
        <end position="270"/>
    </location>
</feature>
<dbReference type="SUPFAM" id="SSF57850">
    <property type="entry name" value="RING/U-box"/>
    <property type="match status" value="1"/>
</dbReference>
<feature type="domain" description="RanBP2-type" evidence="8">
    <location>
        <begin position="1"/>
        <end position="31"/>
    </location>
</feature>
<keyword evidence="4" id="KW-0862">Zinc</keyword>
<accession>A0A8T2RUB0</accession>
<dbReference type="PROSITE" id="PS01358">
    <property type="entry name" value="ZF_RANBP2_1"/>
    <property type="match status" value="1"/>
</dbReference>
<dbReference type="PANTHER" id="PTHR46151:SF18">
    <property type="entry name" value="NEP1-INTERACTING PROTEIN-LIKE 2"/>
    <property type="match status" value="1"/>
</dbReference>
<protein>
    <recommendedName>
        <fullName evidence="11">RING-type domain-containing protein</fullName>
    </recommendedName>
</protein>
<evidence type="ECO:0000259" key="8">
    <source>
        <dbReference type="PROSITE" id="PS50199"/>
    </source>
</evidence>
<evidence type="ECO:0000256" key="5">
    <source>
        <dbReference type="ARBA" id="ARBA00023136"/>
    </source>
</evidence>
<name>A0A8T2RUB0_CERRI</name>
<dbReference type="PROSITE" id="PS50089">
    <property type="entry name" value="ZF_RING_2"/>
    <property type="match status" value="1"/>
</dbReference>